<dbReference type="Proteomes" id="UP001204851">
    <property type="component" value="Unassembled WGS sequence"/>
</dbReference>
<accession>A0ABT1BRS9</accession>
<name>A0ABT1BRS9_9BURK</name>
<reference evidence="1 2" key="1">
    <citation type="submission" date="2022-06" db="EMBL/GenBank/DDBJ databases">
        <title>Ideonella sp. NS12-5 Genome sequencing and assembly.</title>
        <authorList>
            <person name="Jung Y."/>
        </authorList>
    </citation>
    <scope>NUCLEOTIDE SEQUENCE [LARGE SCALE GENOMIC DNA]</scope>
    <source>
        <strain evidence="1 2">NS12-5</strain>
    </source>
</reference>
<comment type="caution">
    <text evidence="1">The sequence shown here is derived from an EMBL/GenBank/DDBJ whole genome shotgun (WGS) entry which is preliminary data.</text>
</comment>
<gene>
    <name evidence="1" type="ORF">M0L44_15460</name>
</gene>
<keyword evidence="2" id="KW-1185">Reference proteome</keyword>
<organism evidence="1 2">
    <name type="scientific">Ideonella oryzae</name>
    <dbReference type="NCBI Taxonomy" id="2937441"/>
    <lineage>
        <taxon>Bacteria</taxon>
        <taxon>Pseudomonadati</taxon>
        <taxon>Pseudomonadota</taxon>
        <taxon>Betaproteobacteria</taxon>
        <taxon>Burkholderiales</taxon>
        <taxon>Sphaerotilaceae</taxon>
        <taxon>Ideonella</taxon>
    </lineage>
</organism>
<evidence type="ECO:0008006" key="3">
    <source>
        <dbReference type="Google" id="ProtNLM"/>
    </source>
</evidence>
<evidence type="ECO:0000313" key="2">
    <source>
        <dbReference type="Proteomes" id="UP001204851"/>
    </source>
</evidence>
<dbReference type="RefSeq" id="WP_252770701.1">
    <property type="nucleotide sequence ID" value="NZ_JAMXMC010000008.1"/>
</dbReference>
<dbReference type="Gene3D" id="2.60.40.2970">
    <property type="match status" value="1"/>
</dbReference>
<sequence length="163" mass="17160">MALGVLTGSAAAQPVLRCTLSVPGHLAAGQPLPLTLTLHNPGAQPVFVLRWGTPFEGRWMGASIQLTRDGQPLPYRGPLAKRGDPDASQYLRLAAGAQASATLDLALVFDLSAPGHYRLGGPWHLHDVFTATQGRPPRLRATHTALDLPCPALDWTLAPAGPG</sequence>
<evidence type="ECO:0000313" key="1">
    <source>
        <dbReference type="EMBL" id="MCO5978102.1"/>
    </source>
</evidence>
<protein>
    <recommendedName>
        <fullName evidence="3">Protease</fullName>
    </recommendedName>
</protein>
<dbReference type="EMBL" id="JAMXMC010000008">
    <property type="protein sequence ID" value="MCO5978102.1"/>
    <property type="molecule type" value="Genomic_DNA"/>
</dbReference>
<proteinExistence type="predicted"/>